<organism evidence="2">
    <name type="scientific">Lygus hesperus</name>
    <name type="common">Western plant bug</name>
    <dbReference type="NCBI Taxonomy" id="30085"/>
    <lineage>
        <taxon>Eukaryota</taxon>
        <taxon>Metazoa</taxon>
        <taxon>Ecdysozoa</taxon>
        <taxon>Arthropoda</taxon>
        <taxon>Hexapoda</taxon>
        <taxon>Insecta</taxon>
        <taxon>Pterygota</taxon>
        <taxon>Neoptera</taxon>
        <taxon>Paraneoptera</taxon>
        <taxon>Hemiptera</taxon>
        <taxon>Heteroptera</taxon>
        <taxon>Panheteroptera</taxon>
        <taxon>Cimicomorpha</taxon>
        <taxon>Miridae</taxon>
        <taxon>Mirini</taxon>
        <taxon>Lygus</taxon>
    </lineage>
</organism>
<feature type="region of interest" description="Disordered" evidence="1">
    <location>
        <begin position="53"/>
        <end position="109"/>
    </location>
</feature>
<feature type="compositionally biased region" description="Basic and acidic residues" evidence="1">
    <location>
        <begin position="55"/>
        <end position="70"/>
    </location>
</feature>
<name>A0A0A9YUB6_LYGHE</name>
<evidence type="ECO:0000256" key="1">
    <source>
        <dbReference type="SAM" id="MobiDB-lite"/>
    </source>
</evidence>
<evidence type="ECO:0000313" key="2">
    <source>
        <dbReference type="EMBL" id="JAG35804.1"/>
    </source>
</evidence>
<dbReference type="EMBL" id="GBHO01007800">
    <property type="protein sequence ID" value="JAG35804.1"/>
    <property type="molecule type" value="Transcribed_RNA"/>
</dbReference>
<proteinExistence type="predicted"/>
<protein>
    <submittedName>
        <fullName evidence="2">Uncharacterized protein</fullName>
    </submittedName>
</protein>
<reference evidence="2" key="1">
    <citation type="journal article" date="2014" name="PLoS ONE">
        <title>Transcriptome-Based Identification of ABC Transporters in the Western Tarnished Plant Bug Lygus hesperus.</title>
        <authorList>
            <person name="Hull J.J."/>
            <person name="Chaney K."/>
            <person name="Geib S.M."/>
            <person name="Fabrick J.A."/>
            <person name="Brent C.S."/>
            <person name="Walsh D."/>
            <person name="Lavine L.C."/>
        </authorList>
    </citation>
    <scope>NUCLEOTIDE SEQUENCE</scope>
</reference>
<gene>
    <name evidence="2" type="ORF">CM83_2891</name>
</gene>
<feature type="compositionally biased region" description="Polar residues" evidence="1">
    <location>
        <begin position="75"/>
        <end position="106"/>
    </location>
</feature>
<sequence>MINAVPELLPPIVDEIQIKTKMSILPTMYDSIDQVYEIFKRHSMVHNINKGTVVDADKGTPKRDIHRSPYKDTTYIPSTPMNRSLQLDSNTNISSGPIPSAVITSPDTDDTKFIHQHSMDIATTLEEE</sequence>
<reference evidence="2" key="2">
    <citation type="submission" date="2014-07" db="EMBL/GenBank/DDBJ databases">
        <authorList>
            <person name="Hull J."/>
        </authorList>
    </citation>
    <scope>NUCLEOTIDE SEQUENCE</scope>
</reference>
<accession>A0A0A9YUB6</accession>
<dbReference type="AlphaFoldDB" id="A0A0A9YUB6"/>